<evidence type="ECO:0000259" key="6">
    <source>
        <dbReference type="Pfam" id="PF25954"/>
    </source>
</evidence>
<keyword evidence="4" id="KW-0472">Membrane</keyword>
<dbReference type="NCBIfam" id="TIGR01730">
    <property type="entry name" value="RND_mfp"/>
    <property type="match status" value="1"/>
</dbReference>
<dbReference type="Proteomes" id="UP000184533">
    <property type="component" value="Unassembled WGS sequence"/>
</dbReference>
<dbReference type="OrthoDB" id="9806939at2"/>
<evidence type="ECO:0000256" key="3">
    <source>
        <dbReference type="SAM" id="MobiDB-lite"/>
    </source>
</evidence>
<evidence type="ECO:0000313" key="10">
    <source>
        <dbReference type="Proteomes" id="UP000184533"/>
    </source>
</evidence>
<dbReference type="AlphaFoldDB" id="A0A0F5LKD2"/>
<feature type="region of interest" description="Disordered" evidence="3">
    <location>
        <begin position="1"/>
        <end position="23"/>
    </location>
</feature>
<feature type="compositionally biased region" description="Basic and acidic residues" evidence="3">
    <location>
        <begin position="12"/>
        <end position="23"/>
    </location>
</feature>
<reference evidence="8 10" key="2">
    <citation type="submission" date="2016-11" db="EMBL/GenBank/DDBJ databases">
        <authorList>
            <person name="Jaros S."/>
            <person name="Januszkiewicz K."/>
            <person name="Wedrychowicz H."/>
        </authorList>
    </citation>
    <scope>NUCLEOTIDE SEQUENCE [LARGE SCALE GENOMIC DNA]</scope>
    <source>
        <strain evidence="8 10">DSM 17137</strain>
    </source>
</reference>
<proteinExistence type="inferred from homology"/>
<feature type="coiled-coil region" evidence="2">
    <location>
        <begin position="179"/>
        <end position="213"/>
    </location>
</feature>
<keyword evidence="2" id="KW-0175">Coiled coil</keyword>
<dbReference type="Gene3D" id="2.40.50.100">
    <property type="match status" value="1"/>
</dbReference>
<evidence type="ECO:0000256" key="2">
    <source>
        <dbReference type="SAM" id="Coils"/>
    </source>
</evidence>
<dbReference type="GO" id="GO:0015562">
    <property type="term" value="F:efflux transmembrane transporter activity"/>
    <property type="evidence" value="ECO:0007669"/>
    <property type="project" value="TreeGrafter"/>
</dbReference>
<accession>A0A0F5LKD2</accession>
<feature type="domain" description="Multidrug resistance protein MdtA-like barrel-sandwich hybrid" evidence="5">
    <location>
        <begin position="103"/>
        <end position="242"/>
    </location>
</feature>
<dbReference type="InterPro" id="IPR058625">
    <property type="entry name" value="MdtA-like_BSH"/>
</dbReference>
<evidence type="ECO:0000259" key="5">
    <source>
        <dbReference type="Pfam" id="PF25917"/>
    </source>
</evidence>
<organism evidence="7 9">
    <name type="scientific">Devosia limi DSM 17137</name>
    <dbReference type="NCBI Taxonomy" id="1121477"/>
    <lineage>
        <taxon>Bacteria</taxon>
        <taxon>Pseudomonadati</taxon>
        <taxon>Pseudomonadota</taxon>
        <taxon>Alphaproteobacteria</taxon>
        <taxon>Hyphomicrobiales</taxon>
        <taxon>Devosiaceae</taxon>
        <taxon>Devosia</taxon>
    </lineage>
</organism>
<dbReference type="PANTHER" id="PTHR30469">
    <property type="entry name" value="MULTIDRUG RESISTANCE PROTEIN MDTA"/>
    <property type="match status" value="1"/>
</dbReference>
<dbReference type="GO" id="GO:1990281">
    <property type="term" value="C:efflux pump complex"/>
    <property type="evidence" value="ECO:0007669"/>
    <property type="project" value="TreeGrafter"/>
</dbReference>
<feature type="domain" description="CusB-like beta-barrel" evidence="6">
    <location>
        <begin position="253"/>
        <end position="319"/>
    </location>
</feature>
<dbReference type="SUPFAM" id="SSF111369">
    <property type="entry name" value="HlyD-like secretion proteins"/>
    <property type="match status" value="1"/>
</dbReference>
<dbReference type="RefSeq" id="WP_046136104.1">
    <property type="nucleotide sequence ID" value="NZ_FQVC01000008.1"/>
</dbReference>
<keyword evidence="4" id="KW-1133">Transmembrane helix</keyword>
<dbReference type="PATRIC" id="fig|1121477.3.peg.4210"/>
<dbReference type="Pfam" id="PF25954">
    <property type="entry name" value="Beta-barrel_RND_2"/>
    <property type="match status" value="1"/>
</dbReference>
<evidence type="ECO:0000256" key="4">
    <source>
        <dbReference type="SAM" id="Phobius"/>
    </source>
</evidence>
<dbReference type="Gene3D" id="2.40.420.20">
    <property type="match status" value="1"/>
</dbReference>
<evidence type="ECO:0000313" key="7">
    <source>
        <dbReference type="EMBL" id="KKB82891.1"/>
    </source>
</evidence>
<reference evidence="7 9" key="1">
    <citation type="submission" date="2015-03" db="EMBL/GenBank/DDBJ databases">
        <authorList>
            <person name="Hassan Y.I."/>
            <person name="Lepp D."/>
            <person name="Zhou T."/>
        </authorList>
    </citation>
    <scope>NUCLEOTIDE SEQUENCE [LARGE SCALE GENOMIC DNA]</scope>
    <source>
        <strain evidence="7 9">DSM 17137</strain>
    </source>
</reference>
<evidence type="ECO:0000313" key="8">
    <source>
        <dbReference type="EMBL" id="SHF50469.1"/>
    </source>
</evidence>
<evidence type="ECO:0000313" key="9">
    <source>
        <dbReference type="Proteomes" id="UP000033608"/>
    </source>
</evidence>
<dbReference type="STRING" id="1121477.SAMN02745223_02842"/>
<dbReference type="EMBL" id="FQVC01000008">
    <property type="protein sequence ID" value="SHF50469.1"/>
    <property type="molecule type" value="Genomic_DNA"/>
</dbReference>
<dbReference type="InterPro" id="IPR058792">
    <property type="entry name" value="Beta-barrel_RND_2"/>
</dbReference>
<protein>
    <submittedName>
        <fullName evidence="8">RND family efflux transporter, MFP subunit</fullName>
    </submittedName>
</protein>
<dbReference type="FunFam" id="2.40.30.170:FF:000010">
    <property type="entry name" value="Efflux RND transporter periplasmic adaptor subunit"/>
    <property type="match status" value="1"/>
</dbReference>
<dbReference type="Gene3D" id="1.10.287.470">
    <property type="entry name" value="Helix hairpin bin"/>
    <property type="match status" value="1"/>
</dbReference>
<gene>
    <name evidence="8" type="ORF">SAMN02745223_02842</name>
    <name evidence="7" type="ORF">VW29_15190</name>
</gene>
<feature type="transmembrane region" description="Helical" evidence="4">
    <location>
        <begin position="36"/>
        <end position="55"/>
    </location>
</feature>
<keyword evidence="4" id="KW-0812">Transmembrane</keyword>
<comment type="similarity">
    <text evidence="1">Belongs to the membrane fusion protein (MFP) (TC 8.A.1) family.</text>
</comment>
<dbReference type="Pfam" id="PF25917">
    <property type="entry name" value="BSH_RND"/>
    <property type="match status" value="1"/>
</dbReference>
<dbReference type="EMBL" id="LAJF01000091">
    <property type="protein sequence ID" value="KKB82891.1"/>
    <property type="molecule type" value="Genomic_DNA"/>
</dbReference>
<sequence>MTANFSKPDWAQSKHDKENVARIAAGEKPRRRRWPLILLGVVVLAIVGFVAFQLLKPPAAEPDVVATVPVMQLNPAEVATIEPQVLAQTVRVTGSLEPQRLTQLGSQVSGRVIAVMARAGDAVKEGDVLLQIDTESLLIQLNQQTSTADATRAQLALAESQLLRATDLTERGLTASSNLEQAQSSANALRANLAALEAQVEGARIALQNATVKSPMDGIISDRAVQPGQTVQQGATLFTIVDLDQLYLNGSAPVGASAQIAKGQAVSIAVEGFPNRTFEGTVDRVNPIAVAGTRTIPVYIMLSNDEGLLRGGMFATGQIVVAEQVDGIAIPAVAIREDADGYFVLKLVDGTVERQAVEQGASWNGGRLIEIAAGLAPGDLVVTAALTQLQPGDKYEMVEG</sequence>
<dbReference type="Proteomes" id="UP000033608">
    <property type="component" value="Unassembled WGS sequence"/>
</dbReference>
<evidence type="ECO:0000256" key="1">
    <source>
        <dbReference type="ARBA" id="ARBA00009477"/>
    </source>
</evidence>
<dbReference type="InterPro" id="IPR006143">
    <property type="entry name" value="RND_pump_MFP"/>
</dbReference>
<dbReference type="PANTHER" id="PTHR30469:SF15">
    <property type="entry name" value="HLYD FAMILY OF SECRETION PROTEINS"/>
    <property type="match status" value="1"/>
</dbReference>
<keyword evidence="9" id="KW-1185">Reference proteome</keyword>
<dbReference type="Gene3D" id="2.40.30.170">
    <property type="match status" value="1"/>
</dbReference>
<name>A0A0F5LKD2_9HYPH</name>